<feature type="compositionally biased region" description="Low complexity" evidence="4">
    <location>
        <begin position="488"/>
        <end position="499"/>
    </location>
</feature>
<evidence type="ECO:0000313" key="6">
    <source>
        <dbReference type="Proteomes" id="UP001530400"/>
    </source>
</evidence>
<feature type="region of interest" description="Disordered" evidence="4">
    <location>
        <begin position="441"/>
        <end position="499"/>
    </location>
</feature>
<reference evidence="5 6" key="1">
    <citation type="submission" date="2024-10" db="EMBL/GenBank/DDBJ databases">
        <title>Updated reference genomes for cyclostephanoid diatoms.</title>
        <authorList>
            <person name="Roberts W.R."/>
            <person name="Alverson A.J."/>
        </authorList>
    </citation>
    <scope>NUCLEOTIDE SEQUENCE [LARGE SCALE GENOMIC DNA]</scope>
    <source>
        <strain evidence="5 6">AJA010-31</strain>
    </source>
</reference>
<feature type="region of interest" description="Disordered" evidence="4">
    <location>
        <begin position="359"/>
        <end position="379"/>
    </location>
</feature>
<dbReference type="PROSITE" id="PS50088">
    <property type="entry name" value="ANK_REPEAT"/>
    <property type="match status" value="1"/>
</dbReference>
<dbReference type="SUPFAM" id="SSF48403">
    <property type="entry name" value="Ankyrin repeat"/>
    <property type="match status" value="1"/>
</dbReference>
<feature type="compositionally biased region" description="Polar residues" evidence="4">
    <location>
        <begin position="567"/>
        <end position="583"/>
    </location>
</feature>
<organism evidence="5 6">
    <name type="scientific">Cyclotella atomus</name>
    <dbReference type="NCBI Taxonomy" id="382360"/>
    <lineage>
        <taxon>Eukaryota</taxon>
        <taxon>Sar</taxon>
        <taxon>Stramenopiles</taxon>
        <taxon>Ochrophyta</taxon>
        <taxon>Bacillariophyta</taxon>
        <taxon>Coscinodiscophyceae</taxon>
        <taxon>Thalassiosirophycidae</taxon>
        <taxon>Stephanodiscales</taxon>
        <taxon>Stephanodiscaceae</taxon>
        <taxon>Cyclotella</taxon>
    </lineage>
</organism>
<evidence type="ECO:0000256" key="2">
    <source>
        <dbReference type="ARBA" id="ARBA00023043"/>
    </source>
</evidence>
<evidence type="ECO:0000313" key="5">
    <source>
        <dbReference type="EMBL" id="KAL3780340.1"/>
    </source>
</evidence>
<dbReference type="Gene3D" id="1.25.40.20">
    <property type="entry name" value="Ankyrin repeat-containing domain"/>
    <property type="match status" value="1"/>
</dbReference>
<evidence type="ECO:0000256" key="4">
    <source>
        <dbReference type="SAM" id="MobiDB-lite"/>
    </source>
</evidence>
<proteinExistence type="predicted"/>
<dbReference type="SMART" id="SM00248">
    <property type="entry name" value="ANK"/>
    <property type="match status" value="3"/>
</dbReference>
<keyword evidence="1" id="KW-0677">Repeat</keyword>
<dbReference type="PROSITE" id="PS50297">
    <property type="entry name" value="ANK_REP_REGION"/>
    <property type="match status" value="1"/>
</dbReference>
<comment type="caution">
    <text evidence="5">The sequence shown here is derived from an EMBL/GenBank/DDBJ whole genome shotgun (WGS) entry which is preliminary data.</text>
</comment>
<feature type="compositionally biased region" description="Basic and acidic residues" evidence="4">
    <location>
        <begin position="97"/>
        <end position="112"/>
    </location>
</feature>
<feature type="compositionally biased region" description="Polar residues" evidence="4">
    <location>
        <begin position="469"/>
        <end position="478"/>
    </location>
</feature>
<keyword evidence="2 3" id="KW-0040">ANK repeat</keyword>
<feature type="compositionally biased region" description="Polar residues" evidence="4">
    <location>
        <begin position="179"/>
        <end position="194"/>
    </location>
</feature>
<dbReference type="PANTHER" id="PTHR24203">
    <property type="entry name" value="ANKYRIN REPEAT FAMILY PROTEIN"/>
    <property type="match status" value="1"/>
</dbReference>
<dbReference type="InterPro" id="IPR036770">
    <property type="entry name" value="Ankyrin_rpt-contain_sf"/>
</dbReference>
<protein>
    <submittedName>
        <fullName evidence="5">Uncharacterized protein</fullName>
    </submittedName>
</protein>
<keyword evidence="6" id="KW-1185">Reference proteome</keyword>
<name>A0ABD3NWP4_9STRA</name>
<feature type="repeat" description="ANK" evidence="3">
    <location>
        <begin position="294"/>
        <end position="315"/>
    </location>
</feature>
<evidence type="ECO:0000256" key="3">
    <source>
        <dbReference type="PROSITE-ProRule" id="PRU00023"/>
    </source>
</evidence>
<dbReference type="PANTHER" id="PTHR24203:SF45">
    <property type="entry name" value="ANKYRIN REPEAT DOMAIN 6"/>
    <property type="match status" value="1"/>
</dbReference>
<dbReference type="AlphaFoldDB" id="A0ABD3NWP4"/>
<dbReference type="Proteomes" id="UP001530400">
    <property type="component" value="Unassembled WGS sequence"/>
</dbReference>
<accession>A0ABD3NWP4</accession>
<gene>
    <name evidence="5" type="ORF">ACHAWO_008232</name>
</gene>
<dbReference type="EMBL" id="JALLPJ020000895">
    <property type="protein sequence ID" value="KAL3780340.1"/>
    <property type="molecule type" value="Genomic_DNA"/>
</dbReference>
<feature type="region of interest" description="Disordered" evidence="4">
    <location>
        <begin position="179"/>
        <end position="219"/>
    </location>
</feature>
<sequence>MMAMSTTIPTFSNIAKSSNLYCNPKPISKQRSSITNTTHRSSIFTNYTTGDGNSLASASIGEMSNNKYTEGMLPDVHVLRRADNEGTAPTMFSVVSRSDRSSNHSIHRRETPPSRLLGKSSSFLRFLAPSRRRKQLSEDQLRKQIKRHCENRDWSKVRKLISNHDFTEVPEVVLETNSVAAKSSSSEGRQSQTMEPVHASRRPSYGSRSGERLSFTGKESSAAADAMKVAAAMALLEEHEESSSSEELSQKAKDVCDENILHDVCSHNPPRDVIELLLAAMRHRRGSTCSRDRHGRTPLHVAVATGASSGVIDALTRADPLAATMGDADQRSPLHLAVKYLAYDERYAKLAAQSKSKQSLFKLKKSSKTPPSHSVLSREDYVEDTRQIVVILKNTMMTYPGQIDFKDEDSSGFAPLDYAIDGSINDRTILRCLIRRDKSQDIRRRSTYQSDETDKTPKTRNSVAAKLAKQSSDRTAGSMQLRRRRRSTQSCSSLSTLDSLQSQDKELVHQIENEEIESRKHRINRINARKQKNRMQEGLLDLFGIDGEAAQAIDPLAMNLEPVPSSPEMQDNFNSSYRSSENPAVQPKVESILLTAQPDEQPESRSAGNDMTEEEIYMHHLQAYLNDNMGDVYGDLEYCDDLDFLLEDPDELDDKPMEISDGSTHEDHILIFEISITHEHNPHHFDDCSEISCS</sequence>
<feature type="region of interest" description="Disordered" evidence="4">
    <location>
        <begin position="565"/>
        <end position="585"/>
    </location>
</feature>
<evidence type="ECO:0000256" key="1">
    <source>
        <dbReference type="ARBA" id="ARBA00022737"/>
    </source>
</evidence>
<feature type="region of interest" description="Disordered" evidence="4">
    <location>
        <begin position="95"/>
        <end position="117"/>
    </location>
</feature>
<dbReference type="InterPro" id="IPR002110">
    <property type="entry name" value="Ankyrin_rpt"/>
</dbReference>